<sequence length="275" mass="32187">MLDLIKPYPEDFVMIVRKLGDGTAMLIGQSDHSRLSGILAAHWGNDRFERPRPFESALRAATLHDAGWYRYETKPLYDAETRFSPSFMQVPLDDVQLGAFQWATDWLTDIDPYAGMLINRHRSGLWRGRYGSVDYPVVYNAKNLSDKVEAFIARAEADHEERLKSVDPHEFEVNYRLLQAWDFLSLYFCAKEPVPDHIEFVPQSYKDRGKEGVRLTLTPQSETHVRIDPYPFDVDPLPIQYVYRHLPRDSYDSEEDFRKAYYQANPELKHYVFVK</sequence>
<name>A0A369WDA0_9HYPH</name>
<dbReference type="InterPro" id="IPR024992">
    <property type="entry name" value="DUF3891"/>
</dbReference>
<evidence type="ECO:0000313" key="1">
    <source>
        <dbReference type="EMBL" id="RDE10081.1"/>
    </source>
</evidence>
<dbReference type="Proteomes" id="UP000253759">
    <property type="component" value="Unassembled WGS sequence"/>
</dbReference>
<accession>A0A369WDA0</accession>
<dbReference type="AlphaFoldDB" id="A0A369WDA0"/>
<reference evidence="2" key="1">
    <citation type="submission" date="2018-07" db="EMBL/GenBank/DDBJ databases">
        <authorList>
            <person name="Liu B.-T."/>
            <person name="Du Z."/>
        </authorList>
    </citation>
    <scope>NUCLEOTIDE SEQUENCE [LARGE SCALE GENOMIC DNA]</scope>
    <source>
        <strain evidence="2">XYN52</strain>
    </source>
</reference>
<organism evidence="1 2">
    <name type="scientific">Pelagibacterium lacus</name>
    <dbReference type="NCBI Taxonomy" id="2282655"/>
    <lineage>
        <taxon>Bacteria</taxon>
        <taxon>Pseudomonadati</taxon>
        <taxon>Pseudomonadota</taxon>
        <taxon>Alphaproteobacteria</taxon>
        <taxon>Hyphomicrobiales</taxon>
        <taxon>Devosiaceae</taxon>
        <taxon>Pelagibacterium</taxon>
    </lineage>
</organism>
<dbReference type="Pfam" id="PF13030">
    <property type="entry name" value="DUF3891"/>
    <property type="match status" value="1"/>
</dbReference>
<keyword evidence="2" id="KW-1185">Reference proteome</keyword>
<dbReference type="EMBL" id="QQNH01000003">
    <property type="protein sequence ID" value="RDE10081.1"/>
    <property type="molecule type" value="Genomic_DNA"/>
</dbReference>
<comment type="caution">
    <text evidence="1">The sequence shown here is derived from an EMBL/GenBank/DDBJ whole genome shotgun (WGS) entry which is preliminary data.</text>
</comment>
<proteinExistence type="predicted"/>
<evidence type="ECO:0000313" key="2">
    <source>
        <dbReference type="Proteomes" id="UP000253759"/>
    </source>
</evidence>
<protein>
    <submittedName>
        <fullName evidence="1">DUF3891 family protein</fullName>
    </submittedName>
</protein>
<gene>
    <name evidence="1" type="ORF">DVH29_03905</name>
</gene>